<evidence type="ECO:0000313" key="1">
    <source>
        <dbReference type="EMBL" id="SES69484.1"/>
    </source>
</evidence>
<gene>
    <name evidence="1" type="ORF">SAMN04488546_0157</name>
</gene>
<evidence type="ECO:0000313" key="2">
    <source>
        <dbReference type="Proteomes" id="UP000198507"/>
    </source>
</evidence>
<proteinExistence type="predicted"/>
<dbReference type="Proteomes" id="UP000198507">
    <property type="component" value="Unassembled WGS sequence"/>
</dbReference>
<sequence length="37" mass="3500">MSTTSSLAWRVALAGAGRGPGAAEALLLTAEGAVDGA</sequence>
<protein>
    <submittedName>
        <fullName evidence="1">Uncharacterized protein</fullName>
    </submittedName>
</protein>
<reference evidence="2" key="1">
    <citation type="submission" date="2016-10" db="EMBL/GenBank/DDBJ databases">
        <authorList>
            <person name="Varghese N."/>
            <person name="Submissions S."/>
        </authorList>
    </citation>
    <scope>NUCLEOTIDE SEQUENCE [LARGE SCALE GENOMIC DNA]</scope>
    <source>
        <strain evidence="2">DSM 44209</strain>
    </source>
</reference>
<name>A0A1H9YK59_9ACTN</name>
<organism evidence="1 2">
    <name type="scientific">Geodermatophilus poikilotrophus</name>
    <dbReference type="NCBI Taxonomy" id="1333667"/>
    <lineage>
        <taxon>Bacteria</taxon>
        <taxon>Bacillati</taxon>
        <taxon>Actinomycetota</taxon>
        <taxon>Actinomycetes</taxon>
        <taxon>Geodermatophilales</taxon>
        <taxon>Geodermatophilaceae</taxon>
        <taxon>Geodermatophilus</taxon>
    </lineage>
</organism>
<dbReference type="EMBL" id="FOIE01000001">
    <property type="protein sequence ID" value="SES69484.1"/>
    <property type="molecule type" value="Genomic_DNA"/>
</dbReference>
<dbReference type="AlphaFoldDB" id="A0A1H9YK59"/>
<keyword evidence="2" id="KW-1185">Reference proteome</keyword>
<accession>A0A1H9YK59</accession>